<feature type="region of interest" description="Disordered" evidence="2">
    <location>
        <begin position="116"/>
        <end position="200"/>
    </location>
</feature>
<dbReference type="OMA" id="EEGPYWP"/>
<dbReference type="HOGENOM" id="CLU_078883_0_0_1"/>
<dbReference type="Proteomes" id="UP000000314">
    <property type="component" value="Chromosome 1"/>
</dbReference>
<dbReference type="GO" id="GO:0005829">
    <property type="term" value="C:cytosol"/>
    <property type="evidence" value="ECO:0007669"/>
    <property type="project" value="TreeGrafter"/>
</dbReference>
<evidence type="ECO:0000256" key="1">
    <source>
        <dbReference type="ARBA" id="ARBA00025733"/>
    </source>
</evidence>
<dbReference type="GO" id="GO:0051087">
    <property type="term" value="F:protein-folding chaperone binding"/>
    <property type="evidence" value="ECO:0007669"/>
    <property type="project" value="TreeGrafter"/>
</dbReference>
<organism evidence="4 5">
    <name type="scientific">Komagataella phaffii (strain GS115 / ATCC 20864)</name>
    <name type="common">Yeast</name>
    <name type="synonym">Pichia pastoris</name>
    <dbReference type="NCBI Taxonomy" id="644223"/>
    <lineage>
        <taxon>Eukaryota</taxon>
        <taxon>Fungi</taxon>
        <taxon>Dikarya</taxon>
        <taxon>Ascomycota</taxon>
        <taxon>Saccharomycotina</taxon>
        <taxon>Pichiomycetes</taxon>
        <taxon>Pichiales</taxon>
        <taxon>Pichiaceae</taxon>
        <taxon>Komagataella</taxon>
    </lineage>
</organism>
<dbReference type="InterPro" id="IPR007052">
    <property type="entry name" value="CS_dom"/>
</dbReference>
<feature type="compositionally biased region" description="Polar residues" evidence="2">
    <location>
        <begin position="135"/>
        <end position="154"/>
    </location>
</feature>
<dbReference type="InParanoid" id="C4QXA1"/>
<dbReference type="GO" id="GO:0006457">
    <property type="term" value="P:protein folding"/>
    <property type="evidence" value="ECO:0007669"/>
    <property type="project" value="TreeGrafter"/>
</dbReference>
<dbReference type="Gene3D" id="2.60.40.790">
    <property type="match status" value="1"/>
</dbReference>
<dbReference type="RefSeq" id="XP_002490155.1">
    <property type="nucleotide sequence ID" value="XM_002490110.1"/>
</dbReference>
<dbReference type="PANTHER" id="PTHR22932">
    <property type="entry name" value="TELOMERASE-BINDING PROTEIN P23 HSP90 CO-CHAPERONE"/>
    <property type="match status" value="1"/>
</dbReference>
<feature type="compositionally biased region" description="Acidic residues" evidence="2">
    <location>
        <begin position="116"/>
        <end position="125"/>
    </location>
</feature>
<dbReference type="CDD" id="cd06465">
    <property type="entry name" value="p23_hB-ind1_like"/>
    <property type="match status" value="1"/>
</dbReference>
<feature type="compositionally biased region" description="Acidic residues" evidence="2">
    <location>
        <begin position="188"/>
        <end position="200"/>
    </location>
</feature>
<dbReference type="eggNOG" id="KOG3158">
    <property type="taxonomic scope" value="Eukaryota"/>
</dbReference>
<dbReference type="InterPro" id="IPR008978">
    <property type="entry name" value="HSP20-like_chaperone"/>
</dbReference>
<keyword evidence="5" id="KW-1185">Reference proteome</keyword>
<evidence type="ECO:0000256" key="2">
    <source>
        <dbReference type="SAM" id="MobiDB-lite"/>
    </source>
</evidence>
<dbReference type="Pfam" id="PF04969">
    <property type="entry name" value="CS"/>
    <property type="match status" value="1"/>
</dbReference>
<gene>
    <name evidence="4" type="ordered locus">PAS_chr1-4_0043</name>
</gene>
<evidence type="ECO:0000313" key="5">
    <source>
        <dbReference type="Proteomes" id="UP000000314"/>
    </source>
</evidence>
<evidence type="ECO:0000259" key="3">
    <source>
        <dbReference type="PROSITE" id="PS51203"/>
    </source>
</evidence>
<dbReference type="FunCoup" id="C4QXA1">
    <property type="interactions" value="1182"/>
</dbReference>
<comment type="similarity">
    <text evidence="1">Belongs to the p23/wos2 family.</text>
</comment>
<dbReference type="GO" id="GO:0005634">
    <property type="term" value="C:nucleus"/>
    <property type="evidence" value="ECO:0007669"/>
    <property type="project" value="EnsemblFungi"/>
</dbReference>
<protein>
    <submittedName>
        <fullName evidence="4">Co-chaperone that binds to and regulates Hsp90 family chaperones</fullName>
    </submittedName>
</protein>
<proteinExistence type="inferred from homology"/>
<dbReference type="EMBL" id="FN392319">
    <property type="protein sequence ID" value="CAY67874.1"/>
    <property type="molecule type" value="Genomic_DNA"/>
</dbReference>
<reference evidence="4 5" key="1">
    <citation type="journal article" date="2009" name="Nat. Biotechnol.">
        <title>Genome sequence of the recombinant protein production host Pichia pastoris.</title>
        <authorList>
            <person name="De Schutter K."/>
            <person name="Lin Y.C."/>
            <person name="Tiels P."/>
            <person name="Van Hecke A."/>
            <person name="Glinka S."/>
            <person name="Weber-Lehmann J."/>
            <person name="Rouze P."/>
            <person name="Van de Peer Y."/>
            <person name="Callewaert N."/>
        </authorList>
    </citation>
    <scope>NUCLEOTIDE SEQUENCE [LARGE SCALE GENOMIC DNA]</scope>
    <source>
        <strain evidence="5">GS115 / ATCC 20864</strain>
    </source>
</reference>
<dbReference type="AlphaFoldDB" id="C4QXA1"/>
<dbReference type="KEGG" id="ppa:PAS_chr1-4_0043"/>
<dbReference type="InterPro" id="IPR045250">
    <property type="entry name" value="p23-like"/>
</dbReference>
<dbReference type="FunFam" id="2.60.40.790:FF:000013">
    <property type="entry name" value="Very-long-chain (3R)-3-hydroxyacyl-CoA dehydratase"/>
    <property type="match status" value="1"/>
</dbReference>
<dbReference type="SUPFAM" id="SSF49764">
    <property type="entry name" value="HSP20-like chaperones"/>
    <property type="match status" value="1"/>
</dbReference>
<dbReference type="GO" id="GO:0051131">
    <property type="term" value="P:chaperone-mediated protein complex assembly"/>
    <property type="evidence" value="ECO:0007669"/>
    <property type="project" value="TreeGrafter"/>
</dbReference>
<dbReference type="GeneID" id="8196880"/>
<name>C4QXA1_KOMPG</name>
<accession>C4QXA1</accession>
<dbReference type="PROSITE" id="PS51203">
    <property type="entry name" value="CS"/>
    <property type="match status" value="1"/>
</dbReference>
<dbReference type="STRING" id="644223.C4QXA1"/>
<dbReference type="GO" id="GO:0051879">
    <property type="term" value="F:Hsp90 protein binding"/>
    <property type="evidence" value="ECO:0007669"/>
    <property type="project" value="InterPro"/>
</dbReference>
<sequence length="200" mass="22472">MSIPPEVLWAQRSNKDDTSKNVVYLTIRIADPENIKVDLQPGSLEFDADSRGSKYHLSLEFFDEVDVEKSKYHTAGSHLFFVLQKKNASEEFWPRLTKEKVKLHYLHTDFDRWVDEDEQDGEEADPTVPDPSQGMDFSSLMNNEALSQSLSSDAGQPDMAALMQQLQNSGAGGLGGEGDQALDRALEEDSSDEEEEDKQE</sequence>
<dbReference type="OrthoDB" id="1564555at2759"/>
<evidence type="ECO:0000313" key="4">
    <source>
        <dbReference type="EMBL" id="CAY67874.1"/>
    </source>
</evidence>
<dbReference type="PANTHER" id="PTHR22932:SF1">
    <property type="entry name" value="CO-CHAPERONE PROTEIN DAF-41"/>
    <property type="match status" value="1"/>
</dbReference>
<feature type="domain" description="CS" evidence="3">
    <location>
        <begin position="2"/>
        <end position="97"/>
    </location>
</feature>